<reference evidence="1 2" key="1">
    <citation type="submission" date="2013-03" db="EMBL/GenBank/DDBJ databases">
        <authorList>
            <person name="Fiebig A."/>
            <person name="Goeker M."/>
            <person name="Klenk H.-P.P."/>
        </authorList>
    </citation>
    <scope>NUCLEOTIDE SEQUENCE [LARGE SCALE GENOMIC DNA]</scope>
    <source>
        <strain evidence="1 2">DSM 17492</strain>
        <plasmid evidence="1 2">pLokhon01</plasmid>
    </source>
</reference>
<dbReference type="InterPro" id="IPR027266">
    <property type="entry name" value="TrmE/GcvT-like"/>
</dbReference>
<evidence type="ECO:0000313" key="1">
    <source>
        <dbReference type="EMBL" id="EYD70486.1"/>
    </source>
</evidence>
<dbReference type="AlphaFoldDB" id="A0A017H7Z1"/>
<dbReference type="SUPFAM" id="SSF103025">
    <property type="entry name" value="Folate-binding domain"/>
    <property type="match status" value="1"/>
</dbReference>
<geneLocation type="plasmid" evidence="1 2">
    <name>pLokhon01</name>
</geneLocation>
<keyword evidence="1" id="KW-0614">Plasmid</keyword>
<dbReference type="InterPro" id="IPR007375">
    <property type="entry name" value="SoxG"/>
</dbReference>
<dbReference type="Pfam" id="PF04268">
    <property type="entry name" value="SoxG"/>
    <property type="match status" value="1"/>
</dbReference>
<dbReference type="GO" id="GO:0008115">
    <property type="term" value="F:sarcosine oxidase activity"/>
    <property type="evidence" value="ECO:0007669"/>
    <property type="project" value="UniProtKB-EC"/>
</dbReference>
<dbReference type="EC" id="1.5.3.1" evidence="1"/>
<sequence>MNEGAMMTSQTHDFAADAGARVRVEALAPVARFSLRVRQQGRAALGRALGLDLPERVGEVARAGERAVLCLGPDEWLIHAPEAETDAIAAAGAEVYAEAPHALVELSDREVSFAITGPAAAELLSIGCPRDLGRLAPGRAVRTVFDSAQVVLWRDGAEAFRVDVWRSFAPHVGALLDAGRAEIAAGL</sequence>
<keyword evidence="1" id="KW-0560">Oxidoreductase</keyword>
<name>A0A017H7Z1_9RHOB</name>
<dbReference type="PATRIC" id="fig|1122180.6.peg.69"/>
<dbReference type="EMBL" id="APGJ01000009">
    <property type="protein sequence ID" value="EYD70486.1"/>
    <property type="molecule type" value="Genomic_DNA"/>
</dbReference>
<gene>
    <name evidence="1" type="ORF">Lokhon_00068</name>
</gene>
<protein>
    <submittedName>
        <fullName evidence="1">Sarcosine oxidase gamma subunit</fullName>
        <ecNumber evidence="1">1.5.3.1</ecNumber>
    </submittedName>
</protein>
<dbReference type="Proteomes" id="UP000025047">
    <property type="component" value="Plasmid pLokhon01"/>
</dbReference>
<dbReference type="Gene3D" id="3.30.70.1520">
    <property type="entry name" value="Heterotetrameric sarcosine oxidase"/>
    <property type="match status" value="1"/>
</dbReference>
<accession>A0A017H7Z1</accession>
<comment type="caution">
    <text evidence="1">The sequence shown here is derived from an EMBL/GenBank/DDBJ whole genome shotgun (WGS) entry which is preliminary data.</text>
</comment>
<evidence type="ECO:0000313" key="2">
    <source>
        <dbReference type="Proteomes" id="UP000025047"/>
    </source>
</evidence>
<keyword evidence="2" id="KW-1185">Reference proteome</keyword>
<proteinExistence type="predicted"/>
<dbReference type="HOGENOM" id="CLU_114076_0_0_5"/>
<organism evidence="1 2">
    <name type="scientific">Limimaricola hongkongensis DSM 17492</name>
    <dbReference type="NCBI Taxonomy" id="1122180"/>
    <lineage>
        <taxon>Bacteria</taxon>
        <taxon>Pseudomonadati</taxon>
        <taxon>Pseudomonadota</taxon>
        <taxon>Alphaproteobacteria</taxon>
        <taxon>Rhodobacterales</taxon>
        <taxon>Paracoccaceae</taxon>
        <taxon>Limimaricola</taxon>
    </lineage>
</organism>
<dbReference type="Gene3D" id="3.30.1360.120">
    <property type="entry name" value="Probable tRNA modification gtpase trme, domain 1"/>
    <property type="match status" value="1"/>
</dbReference>